<dbReference type="InterPro" id="IPR020084">
    <property type="entry name" value="NUDIX_hydrolase_CS"/>
</dbReference>
<dbReference type="EMBL" id="JAXAFO010000001">
    <property type="protein sequence ID" value="MDX6847931.1"/>
    <property type="molecule type" value="Genomic_DNA"/>
</dbReference>
<evidence type="ECO:0000256" key="15">
    <source>
        <dbReference type="ARBA" id="ARBA00041979"/>
    </source>
</evidence>
<keyword evidence="7 18" id="KW-0378">Hydrolase</keyword>
<protein>
    <recommendedName>
        <fullName evidence="13">8-oxo-dGTP diphosphatase</fullName>
        <ecNumber evidence="12">3.6.1.55</ecNumber>
    </recommendedName>
    <alternativeName>
        <fullName evidence="16">7,8-dihydro-8-oxoguanine-triphosphatase</fullName>
    </alternativeName>
    <alternativeName>
        <fullName evidence="15">Mutator protein MutT</fullName>
    </alternativeName>
    <alternativeName>
        <fullName evidence="14">dGTP pyrophosphohydrolase</fullName>
    </alternativeName>
</protein>
<dbReference type="SUPFAM" id="SSF55811">
    <property type="entry name" value="Nudix"/>
    <property type="match status" value="1"/>
</dbReference>
<evidence type="ECO:0000256" key="8">
    <source>
        <dbReference type="ARBA" id="ARBA00022842"/>
    </source>
</evidence>
<dbReference type="InterPro" id="IPR029119">
    <property type="entry name" value="MutY_C"/>
</dbReference>
<evidence type="ECO:0000256" key="9">
    <source>
        <dbReference type="ARBA" id="ARBA00023204"/>
    </source>
</evidence>
<keyword evidence="4" id="KW-0235">DNA replication</keyword>
<accession>A0ABU4RUQ5</accession>
<proteinExistence type="inferred from homology"/>
<dbReference type="InterPro" id="IPR013785">
    <property type="entry name" value="Aldolase_TIM"/>
</dbReference>
<comment type="caution">
    <text evidence="18">The sequence shown here is derived from an EMBL/GenBank/DDBJ whole genome shotgun (WGS) entry which is preliminary data.</text>
</comment>
<dbReference type="CDD" id="cd03425">
    <property type="entry name" value="NUDIX_MutT_NudA_like"/>
    <property type="match status" value="1"/>
</dbReference>
<dbReference type="PANTHER" id="PTHR47707">
    <property type="entry name" value="8-OXO-DGTP DIPHOSPHATASE"/>
    <property type="match status" value="1"/>
</dbReference>
<dbReference type="InterPro" id="IPR047127">
    <property type="entry name" value="MutT-like"/>
</dbReference>
<dbReference type="GO" id="GO:0016787">
    <property type="term" value="F:hydrolase activity"/>
    <property type="evidence" value="ECO:0007669"/>
    <property type="project" value="UniProtKB-KW"/>
</dbReference>
<sequence length="324" mass="35565">MRTIAPKAMAKRVHVAVGVVMDNQGRILIAKRPDHVHQGGLWEFPGGKVEQGETLIQALDRELFEELDIRVDGALPLIDIIHDYPDKQVHLAVCRVVSWHGMPVGKEGQPTRWVEPHELDQYPFPAANYPILNALQLPERCLITGEFATPADLTRRLRAALSTGLRMVLLRAHDVSVGEYVCLAQEAIQHTKAKGVKLLLAHPHILDVVREVNADGVHLSSSQLMSLGADVKTNIPDDWMIGASCHSPAELRQAELIRASYVFLSPVKATASHPGKPPMGWVKFAELARRAQVPVYALGGLADCDVAQAIEHGGQGIAAIRAWW</sequence>
<dbReference type="PRINTS" id="PR00502">
    <property type="entry name" value="NUDIXFAMILY"/>
</dbReference>
<evidence type="ECO:0000313" key="19">
    <source>
        <dbReference type="Proteomes" id="UP001273505"/>
    </source>
</evidence>
<dbReference type="Gene3D" id="3.90.79.10">
    <property type="entry name" value="Nucleoside Triphosphate Pyrophosphohydrolase"/>
    <property type="match status" value="1"/>
</dbReference>
<dbReference type="Proteomes" id="UP001273505">
    <property type="component" value="Unassembled WGS sequence"/>
</dbReference>
<comment type="catalytic activity">
    <reaction evidence="10">
        <text>8-oxo-dGTP + H2O = 8-oxo-dGMP + diphosphate + H(+)</text>
        <dbReference type="Rhea" id="RHEA:31575"/>
        <dbReference type="ChEBI" id="CHEBI:15377"/>
        <dbReference type="ChEBI" id="CHEBI:15378"/>
        <dbReference type="ChEBI" id="CHEBI:33019"/>
        <dbReference type="ChEBI" id="CHEBI:63224"/>
        <dbReference type="ChEBI" id="CHEBI:77896"/>
        <dbReference type="EC" id="3.6.1.55"/>
    </reaction>
</comment>
<dbReference type="InterPro" id="IPR036206">
    <property type="entry name" value="ThiamineP_synth_sf"/>
</dbReference>
<evidence type="ECO:0000256" key="1">
    <source>
        <dbReference type="ARBA" id="ARBA00001946"/>
    </source>
</evidence>
<dbReference type="Pfam" id="PF14815">
    <property type="entry name" value="NUDIX_4"/>
    <property type="match status" value="1"/>
</dbReference>
<keyword evidence="9" id="KW-0234">DNA repair</keyword>
<dbReference type="InterPro" id="IPR020476">
    <property type="entry name" value="Nudix_hydrolase"/>
</dbReference>
<dbReference type="Gene3D" id="3.20.20.70">
    <property type="entry name" value="Aldolase class I"/>
    <property type="match status" value="1"/>
</dbReference>
<evidence type="ECO:0000256" key="2">
    <source>
        <dbReference type="ARBA" id="ARBA00005582"/>
    </source>
</evidence>
<evidence type="ECO:0000256" key="12">
    <source>
        <dbReference type="ARBA" id="ARBA00038905"/>
    </source>
</evidence>
<dbReference type="InterPro" id="IPR022998">
    <property type="entry name" value="ThiamineP_synth_TenI"/>
</dbReference>
<name>A0ABU4RUQ5_9GAMM</name>
<dbReference type="PROSITE" id="PS51462">
    <property type="entry name" value="NUDIX"/>
    <property type="match status" value="1"/>
</dbReference>
<dbReference type="InterPro" id="IPR015797">
    <property type="entry name" value="NUDIX_hydrolase-like_dom_sf"/>
</dbReference>
<keyword evidence="19" id="KW-1185">Reference proteome</keyword>
<evidence type="ECO:0000259" key="17">
    <source>
        <dbReference type="PROSITE" id="PS51462"/>
    </source>
</evidence>
<keyword evidence="5" id="KW-0479">Metal-binding</keyword>
<evidence type="ECO:0000256" key="5">
    <source>
        <dbReference type="ARBA" id="ARBA00022723"/>
    </source>
</evidence>
<evidence type="ECO:0000256" key="3">
    <source>
        <dbReference type="ARBA" id="ARBA00022457"/>
    </source>
</evidence>
<evidence type="ECO:0000256" key="16">
    <source>
        <dbReference type="ARBA" id="ARBA00042798"/>
    </source>
</evidence>
<dbReference type="NCBIfam" id="TIGR00586">
    <property type="entry name" value="mutt"/>
    <property type="match status" value="1"/>
</dbReference>
<dbReference type="RefSeq" id="WP_319835046.1">
    <property type="nucleotide sequence ID" value="NZ_JAULRU010000797.1"/>
</dbReference>
<organism evidence="18 19">
    <name type="scientific">Gilvimarinus gilvus</name>
    <dbReference type="NCBI Taxonomy" id="3058038"/>
    <lineage>
        <taxon>Bacteria</taxon>
        <taxon>Pseudomonadati</taxon>
        <taxon>Pseudomonadota</taxon>
        <taxon>Gammaproteobacteria</taxon>
        <taxon>Cellvibrionales</taxon>
        <taxon>Cellvibrionaceae</taxon>
        <taxon>Gilvimarinus</taxon>
    </lineage>
</organism>
<dbReference type="PANTHER" id="PTHR47707:SF1">
    <property type="entry name" value="NUDIX HYDROLASE FAMILY PROTEIN"/>
    <property type="match status" value="1"/>
</dbReference>
<dbReference type="Pfam" id="PF02581">
    <property type="entry name" value="TMP-TENI"/>
    <property type="match status" value="1"/>
</dbReference>
<evidence type="ECO:0000256" key="10">
    <source>
        <dbReference type="ARBA" id="ARBA00035861"/>
    </source>
</evidence>
<dbReference type="EC" id="3.6.1.55" evidence="12"/>
<evidence type="ECO:0000256" key="7">
    <source>
        <dbReference type="ARBA" id="ARBA00022801"/>
    </source>
</evidence>
<feature type="domain" description="Nudix hydrolase" evidence="17">
    <location>
        <begin position="12"/>
        <end position="139"/>
    </location>
</feature>
<keyword evidence="6" id="KW-0227">DNA damage</keyword>
<comment type="catalytic activity">
    <reaction evidence="11">
        <text>8-oxo-GTP + H2O = 8-oxo-GMP + diphosphate + H(+)</text>
        <dbReference type="Rhea" id="RHEA:67616"/>
        <dbReference type="ChEBI" id="CHEBI:15377"/>
        <dbReference type="ChEBI" id="CHEBI:15378"/>
        <dbReference type="ChEBI" id="CHEBI:33019"/>
        <dbReference type="ChEBI" id="CHEBI:143553"/>
        <dbReference type="ChEBI" id="CHEBI:145694"/>
    </reaction>
</comment>
<evidence type="ECO:0000256" key="6">
    <source>
        <dbReference type="ARBA" id="ARBA00022763"/>
    </source>
</evidence>
<evidence type="ECO:0000256" key="4">
    <source>
        <dbReference type="ARBA" id="ARBA00022705"/>
    </source>
</evidence>
<comment type="similarity">
    <text evidence="2">Belongs to the Nudix hydrolase family.</text>
</comment>
<dbReference type="NCBIfam" id="NF006530">
    <property type="entry name" value="PRK08999.1"/>
    <property type="match status" value="1"/>
</dbReference>
<evidence type="ECO:0000313" key="18">
    <source>
        <dbReference type="EMBL" id="MDX6847931.1"/>
    </source>
</evidence>
<comment type="cofactor">
    <cofactor evidence="1">
        <name>Mg(2+)</name>
        <dbReference type="ChEBI" id="CHEBI:18420"/>
    </cofactor>
</comment>
<keyword evidence="8" id="KW-0460">Magnesium</keyword>
<evidence type="ECO:0000256" key="13">
    <source>
        <dbReference type="ARBA" id="ARBA00040794"/>
    </source>
</evidence>
<dbReference type="CDD" id="cd00564">
    <property type="entry name" value="TMP_TenI"/>
    <property type="match status" value="1"/>
</dbReference>
<dbReference type="InterPro" id="IPR000086">
    <property type="entry name" value="NUDIX_hydrolase_dom"/>
</dbReference>
<keyword evidence="3" id="KW-0515">Mutator protein</keyword>
<reference evidence="18 19" key="1">
    <citation type="submission" date="2023-11" db="EMBL/GenBank/DDBJ databases">
        <title>Gilvimarinus fulvus sp. nov., isolated from the surface of Kelp.</title>
        <authorList>
            <person name="Sun Y.Y."/>
            <person name="Gong Y."/>
            <person name="Du Z.J."/>
        </authorList>
    </citation>
    <scope>NUCLEOTIDE SEQUENCE [LARGE SCALE GENOMIC DNA]</scope>
    <source>
        <strain evidence="18 19">SDUM040013</strain>
    </source>
</reference>
<dbReference type="InterPro" id="IPR003561">
    <property type="entry name" value="Mutator_MutT"/>
</dbReference>
<dbReference type="PROSITE" id="PS00893">
    <property type="entry name" value="NUDIX_BOX"/>
    <property type="match status" value="1"/>
</dbReference>
<evidence type="ECO:0000256" key="11">
    <source>
        <dbReference type="ARBA" id="ARBA00036904"/>
    </source>
</evidence>
<evidence type="ECO:0000256" key="14">
    <source>
        <dbReference type="ARBA" id="ARBA00041592"/>
    </source>
</evidence>
<dbReference type="SUPFAM" id="SSF51391">
    <property type="entry name" value="Thiamin phosphate synthase"/>
    <property type="match status" value="1"/>
</dbReference>
<gene>
    <name evidence="18" type="ORF">SCD92_01080</name>
</gene>